<dbReference type="CDD" id="cd05312">
    <property type="entry name" value="NAD_bind_1_malic_enz"/>
    <property type="match status" value="1"/>
</dbReference>
<dbReference type="STRING" id="1071383.J7RU61"/>
<dbReference type="FunFam" id="3.40.50.10380:FF:000001">
    <property type="entry name" value="NAD-dependent malic enzyme"/>
    <property type="match status" value="1"/>
</dbReference>
<comment type="cofactor">
    <cofactor evidence="10">
        <name>Mg(2+)</name>
        <dbReference type="ChEBI" id="CHEBI:18420"/>
    </cofactor>
    <cofactor evidence="10">
        <name>Mn(2+)</name>
        <dbReference type="ChEBI" id="CHEBI:29035"/>
    </cofactor>
    <text evidence="10">Divalent metal cations. Prefers magnesium or manganese.</text>
</comment>
<evidence type="ECO:0000313" key="14">
    <source>
        <dbReference type="EMBL" id="CCK68357.1"/>
    </source>
</evidence>
<dbReference type="GO" id="GO:0004471">
    <property type="term" value="F:malate dehydrogenase (decarboxylating) (NAD+) activity"/>
    <property type="evidence" value="ECO:0007669"/>
    <property type="project" value="TreeGrafter"/>
</dbReference>
<evidence type="ECO:0000256" key="6">
    <source>
        <dbReference type="ARBA" id="ARBA00050168"/>
    </source>
</evidence>
<gene>
    <name evidence="14" type="primary">KNAG0A07030</name>
    <name evidence="14" type="ordered locus">KNAG_0A07030</name>
</gene>
<dbReference type="KEGG" id="kng:KNAG_0A07030"/>
<dbReference type="EMBL" id="HE978314">
    <property type="protein sequence ID" value="CCK68357.1"/>
    <property type="molecule type" value="Genomic_DNA"/>
</dbReference>
<evidence type="ECO:0000259" key="12">
    <source>
        <dbReference type="SMART" id="SM00919"/>
    </source>
</evidence>
<feature type="active site" description="Proton acceptor" evidence="8">
    <location>
        <position position="247"/>
    </location>
</feature>
<dbReference type="Gene3D" id="3.40.50.10380">
    <property type="entry name" value="Malic enzyme, N-terminal domain"/>
    <property type="match status" value="1"/>
</dbReference>
<dbReference type="InterPro" id="IPR012301">
    <property type="entry name" value="Malic_N_dom"/>
</dbReference>
<dbReference type="InterPro" id="IPR046346">
    <property type="entry name" value="Aminoacid_DH-like_N_sf"/>
</dbReference>
<keyword evidence="3 10" id="KW-0479">Metal-binding</keyword>
<evidence type="ECO:0000256" key="8">
    <source>
        <dbReference type="PIRSR" id="PIRSR000106-1"/>
    </source>
</evidence>
<dbReference type="HOGENOM" id="CLU_011405_5_2_1"/>
<feature type="binding site" evidence="10">
    <location>
        <position position="342"/>
    </location>
    <ligand>
        <name>a divalent metal cation</name>
        <dbReference type="ChEBI" id="CHEBI:60240"/>
    </ligand>
</feature>
<reference evidence="14 15" key="1">
    <citation type="journal article" date="2011" name="Proc. Natl. Acad. Sci. U.S.A.">
        <title>Evolutionary erosion of yeast sex chromosomes by mating-type switching accidents.</title>
        <authorList>
            <person name="Gordon J.L."/>
            <person name="Armisen D."/>
            <person name="Proux-Wera E."/>
            <person name="Oheigeartaigh S.S."/>
            <person name="Byrne K.P."/>
            <person name="Wolfe K.H."/>
        </authorList>
    </citation>
    <scope>NUCLEOTIDE SEQUENCE [LARGE SCALE GENOMIC DNA]</scope>
    <source>
        <strain evidence="15">ATCC MYA-139 / BCRC 22969 / CBS 8797 / CCRC 22969 / KCTC 17520 / NBRC 10181 / NCYC 3082</strain>
    </source>
</reference>
<evidence type="ECO:0000313" key="15">
    <source>
        <dbReference type="Proteomes" id="UP000006310"/>
    </source>
</evidence>
<evidence type="ECO:0000259" key="13">
    <source>
        <dbReference type="SMART" id="SM01274"/>
    </source>
</evidence>
<dbReference type="OMA" id="QIVNHMV"/>
<keyword evidence="4 11" id="KW-0560">Oxidoreductase</keyword>
<comment type="cofactor">
    <cofactor evidence="1">
        <name>Mn(2+)</name>
        <dbReference type="ChEBI" id="CHEBI:29035"/>
    </cofactor>
</comment>
<dbReference type="SMART" id="SM01274">
    <property type="entry name" value="malic"/>
    <property type="match status" value="1"/>
</dbReference>
<dbReference type="Gene3D" id="3.40.50.720">
    <property type="entry name" value="NAD(P)-binding Rossmann-like Domain"/>
    <property type="match status" value="1"/>
</dbReference>
<evidence type="ECO:0000256" key="7">
    <source>
        <dbReference type="ARBA" id="ARBA00052591"/>
    </source>
</evidence>
<evidence type="ECO:0000256" key="2">
    <source>
        <dbReference type="ARBA" id="ARBA00008785"/>
    </source>
</evidence>
<dbReference type="AlphaFoldDB" id="J7RU61"/>
<dbReference type="PRINTS" id="PR00072">
    <property type="entry name" value="MALOXRDTASE"/>
</dbReference>
<dbReference type="GeneID" id="34523992"/>
<comment type="catalytic activity">
    <reaction evidence="7">
        <text>(S)-malate + NAD(+) = pyruvate + CO2 + NADH</text>
        <dbReference type="Rhea" id="RHEA:12653"/>
        <dbReference type="ChEBI" id="CHEBI:15361"/>
        <dbReference type="ChEBI" id="CHEBI:15589"/>
        <dbReference type="ChEBI" id="CHEBI:16526"/>
        <dbReference type="ChEBI" id="CHEBI:57540"/>
        <dbReference type="ChEBI" id="CHEBI:57945"/>
        <dbReference type="EC" id="1.1.1.38"/>
    </reaction>
</comment>
<feature type="binding site" evidence="10">
    <location>
        <position position="319"/>
    </location>
    <ligand>
        <name>a divalent metal cation</name>
        <dbReference type="ChEBI" id="CHEBI:60240"/>
    </ligand>
</feature>
<feature type="binding site" evidence="10">
    <location>
        <position position="318"/>
    </location>
    <ligand>
        <name>a divalent metal cation</name>
        <dbReference type="ChEBI" id="CHEBI:60240"/>
    </ligand>
</feature>
<dbReference type="PIRSF" id="PIRSF000106">
    <property type="entry name" value="ME"/>
    <property type="match status" value="1"/>
</dbReference>
<evidence type="ECO:0000256" key="4">
    <source>
        <dbReference type="ARBA" id="ARBA00023002"/>
    </source>
</evidence>
<evidence type="ECO:0000256" key="9">
    <source>
        <dbReference type="PIRSR" id="PIRSR000106-2"/>
    </source>
</evidence>
<dbReference type="SUPFAM" id="SSF51735">
    <property type="entry name" value="NAD(P)-binding Rossmann-fold domains"/>
    <property type="match status" value="1"/>
</dbReference>
<proteinExistence type="inferred from homology"/>
<evidence type="ECO:0000256" key="3">
    <source>
        <dbReference type="ARBA" id="ARBA00022723"/>
    </source>
</evidence>
<dbReference type="SUPFAM" id="SSF53223">
    <property type="entry name" value="Aminoacid dehydrogenase-like, N-terminal domain"/>
    <property type="match status" value="1"/>
</dbReference>
<dbReference type="eggNOG" id="KOG1257">
    <property type="taxonomic scope" value="Eukaryota"/>
</dbReference>
<dbReference type="Pfam" id="PF00390">
    <property type="entry name" value="malic"/>
    <property type="match status" value="1"/>
</dbReference>
<dbReference type="NCBIfam" id="NF010052">
    <property type="entry name" value="PRK13529.1"/>
    <property type="match status" value="1"/>
</dbReference>
<organism evidence="14 15">
    <name type="scientific">Huiozyma naganishii (strain ATCC MYA-139 / BCRC 22969 / CBS 8797 / KCTC 17520 / NBRC 10181 / NCYC 3082 / Yp74L-3)</name>
    <name type="common">Yeast</name>
    <name type="synonym">Kazachstania naganishii</name>
    <dbReference type="NCBI Taxonomy" id="1071383"/>
    <lineage>
        <taxon>Eukaryota</taxon>
        <taxon>Fungi</taxon>
        <taxon>Dikarya</taxon>
        <taxon>Ascomycota</taxon>
        <taxon>Saccharomycotina</taxon>
        <taxon>Saccharomycetes</taxon>
        <taxon>Saccharomycetales</taxon>
        <taxon>Saccharomycetaceae</taxon>
        <taxon>Huiozyma</taxon>
    </lineage>
</organism>
<comment type="similarity">
    <text evidence="2 11">Belongs to the malic enzymes family.</text>
</comment>
<dbReference type="OrthoDB" id="5365701at2759"/>
<dbReference type="PANTHER" id="PTHR23406:SF34">
    <property type="entry name" value="NAD-DEPENDENT MALIC ENZYME, MITOCHONDRIAL"/>
    <property type="match status" value="1"/>
</dbReference>
<dbReference type="Pfam" id="PF03949">
    <property type="entry name" value="Malic_M"/>
    <property type="match status" value="1"/>
</dbReference>
<dbReference type="RefSeq" id="XP_022462603.1">
    <property type="nucleotide sequence ID" value="XM_022611167.1"/>
</dbReference>
<dbReference type="GO" id="GO:0005739">
    <property type="term" value="C:mitochondrion"/>
    <property type="evidence" value="ECO:0007669"/>
    <property type="project" value="EnsemblFungi"/>
</dbReference>
<name>J7RU61_HUIN7</name>
<evidence type="ECO:0000256" key="1">
    <source>
        <dbReference type="ARBA" id="ARBA00001936"/>
    </source>
</evidence>
<dbReference type="InterPro" id="IPR037062">
    <property type="entry name" value="Malic_N_dom_sf"/>
</dbReference>
<evidence type="ECO:0000256" key="10">
    <source>
        <dbReference type="PIRSR" id="PIRSR000106-3"/>
    </source>
</evidence>
<dbReference type="GO" id="GO:0051287">
    <property type="term" value="F:NAD binding"/>
    <property type="evidence" value="ECO:0007669"/>
    <property type="project" value="InterPro"/>
</dbReference>
<dbReference type="GO" id="GO:0046872">
    <property type="term" value="F:metal ion binding"/>
    <property type="evidence" value="ECO:0007669"/>
    <property type="project" value="UniProtKB-KW"/>
</dbReference>
<accession>J7RU61</accession>
<feature type="active site" description="Proton donor" evidence="8">
    <location>
        <position position="174"/>
    </location>
</feature>
<dbReference type="SMART" id="SM00919">
    <property type="entry name" value="Malic_M"/>
    <property type="match status" value="1"/>
</dbReference>
<dbReference type="PROSITE" id="PS00331">
    <property type="entry name" value="MALIC_ENZYMES"/>
    <property type="match status" value="1"/>
</dbReference>
<dbReference type="InterPro" id="IPR015884">
    <property type="entry name" value="Malic_enzyme_CS"/>
</dbReference>
<keyword evidence="15" id="KW-1185">Reference proteome</keyword>
<feature type="binding site" evidence="9">
    <location>
        <position position="487"/>
    </location>
    <ligand>
        <name>(S)-malate</name>
        <dbReference type="ChEBI" id="CHEBI:15589"/>
    </ligand>
</feature>
<dbReference type="PANTHER" id="PTHR23406">
    <property type="entry name" value="MALIC ENZYME-RELATED"/>
    <property type="match status" value="1"/>
</dbReference>
<dbReference type="GO" id="GO:0006520">
    <property type="term" value="P:amino acid metabolic process"/>
    <property type="evidence" value="ECO:0007669"/>
    <property type="project" value="EnsemblFungi"/>
</dbReference>
<feature type="domain" description="Malic enzyme NAD-binding" evidence="12">
    <location>
        <begin position="343"/>
        <end position="597"/>
    </location>
</feature>
<feature type="domain" description="Malic enzyme N-terminal" evidence="13">
    <location>
        <begin position="151"/>
        <end position="333"/>
    </location>
</feature>
<evidence type="ECO:0000256" key="11">
    <source>
        <dbReference type="RuleBase" id="RU003426"/>
    </source>
</evidence>
<dbReference type="FunFam" id="3.40.50.720:FF:000055">
    <property type="entry name" value="NAD-dependent malic enzyme"/>
    <property type="match status" value="1"/>
</dbReference>
<dbReference type="InterPro" id="IPR001891">
    <property type="entry name" value="Malic_OxRdtase"/>
</dbReference>
<dbReference type="GO" id="GO:0005829">
    <property type="term" value="C:cytosol"/>
    <property type="evidence" value="ECO:0007669"/>
    <property type="project" value="TreeGrafter"/>
</dbReference>
<sequence length="656" mass="72397">MISTRTSGLLAKQKCARVSAWRLYSSNTRSNRATTARDTTFQTPLKFSGFNTASSSSDVNRPSLLDGAPAEMPKLTVRGPVECPLSGVQLLNSALFNKGTAFTEKERTDFKLHGLLPPQINTLDEQLERAFKQLCQLKTSIAKNDFMTNLRVTNKTLYFALVKSHIMELVPIIYTPTEGDAIASYSDRFRKTEGVFLDITEPNSVMQRMAAYGGDKKDIDYIVVSDSEGILGIGDQGVGGVRIAISKLALMTLCGGIHPGRVLPVCLDVGTNNKQLARDELYLGNRFSRIRGKQYDDFIEEFMKSVKTLYPNAVLHFEDFGVKNARRILERYRNEVPCFNDDIQGTGAVVMASLIAALKHTHRKLADTKVLVYGAGSAGLGIADQIASHMVTHGLTLEEARSKIYLMDRRGLILRSYEAGSTAQQHVYAKPDEDWSNVNTKSLFNIVSQVKPTCLVGCSTQAGAFTKEIVQEMYKHNPRPIVFPLSNPTRLHEAVPEDLMKWTNNDALVATGSPFPPVDGYNISQNNNCYSFPGIGLGAVLSRATTISDRMISAAVDELAALSNLKEGDSKPGLLPGLEVINNTSSRIAAAVILQAIEEGHARIENEEDPNKPGENIKVPRSFDACVAWVKDQMWEPIYRPLVKVQYDPKVHTYQL</sequence>
<keyword evidence="5" id="KW-0520">NAD</keyword>
<feature type="binding site" evidence="9">
    <location>
        <position position="527"/>
    </location>
    <ligand>
        <name>(S)-malate</name>
        <dbReference type="ChEBI" id="CHEBI:15589"/>
    </ligand>
</feature>
<dbReference type="GO" id="GO:0006108">
    <property type="term" value="P:malate metabolic process"/>
    <property type="evidence" value="ECO:0007669"/>
    <property type="project" value="TreeGrafter"/>
</dbReference>
<comment type="catalytic activity">
    <reaction evidence="6">
        <text>oxaloacetate + H(+) = pyruvate + CO2</text>
        <dbReference type="Rhea" id="RHEA:15641"/>
        <dbReference type="ChEBI" id="CHEBI:15361"/>
        <dbReference type="ChEBI" id="CHEBI:15378"/>
        <dbReference type="ChEBI" id="CHEBI:16452"/>
        <dbReference type="ChEBI" id="CHEBI:16526"/>
        <dbReference type="EC" id="1.1.1.38"/>
    </reaction>
</comment>
<dbReference type="Proteomes" id="UP000006310">
    <property type="component" value="Chromosome 1"/>
</dbReference>
<reference evidence="15" key="2">
    <citation type="submission" date="2012-08" db="EMBL/GenBank/DDBJ databases">
        <title>Genome sequence of Kazachstania naganishii.</title>
        <authorList>
            <person name="Gordon J.L."/>
            <person name="Armisen D."/>
            <person name="Proux-Wera E."/>
            <person name="OhEigeartaigh S.S."/>
            <person name="Byrne K.P."/>
            <person name="Wolfe K.H."/>
        </authorList>
    </citation>
    <scope>NUCLEOTIDE SEQUENCE [LARGE SCALE GENOMIC DNA]</scope>
    <source>
        <strain evidence="15">ATCC MYA-139 / BCRC 22969 / CBS 8797 / CCRC 22969 / KCTC 17520 / NBRC 10181 / NCYC 3082</strain>
    </source>
</reference>
<evidence type="ECO:0000256" key="5">
    <source>
        <dbReference type="ARBA" id="ARBA00023027"/>
    </source>
</evidence>
<protein>
    <recommendedName>
        <fullName evidence="11">Malic enzyme</fullName>
    </recommendedName>
</protein>
<dbReference type="InterPro" id="IPR012302">
    <property type="entry name" value="Malic_NAD-bd"/>
</dbReference>
<dbReference type="InterPro" id="IPR036291">
    <property type="entry name" value="NAD(P)-bd_dom_sf"/>
</dbReference>